<proteinExistence type="predicted"/>
<name>A0A844G5U8_9BACT</name>
<protein>
    <submittedName>
        <fullName evidence="2">Uncharacterized protein</fullName>
    </submittedName>
</protein>
<keyword evidence="3" id="KW-1185">Reference proteome</keyword>
<gene>
    <name evidence="2" type="ORF">FYJ85_19675</name>
</gene>
<comment type="caution">
    <text evidence="2">The sequence shown here is derived from an EMBL/GenBank/DDBJ whole genome shotgun (WGS) entry which is preliminary data.</text>
</comment>
<dbReference type="AlphaFoldDB" id="A0A844G5U8"/>
<feature type="compositionally biased region" description="Low complexity" evidence="1">
    <location>
        <begin position="118"/>
        <end position="137"/>
    </location>
</feature>
<evidence type="ECO:0000313" key="3">
    <source>
        <dbReference type="Proteomes" id="UP000435649"/>
    </source>
</evidence>
<accession>A0A844G5U8</accession>
<evidence type="ECO:0000313" key="2">
    <source>
        <dbReference type="EMBL" id="MST99250.1"/>
    </source>
</evidence>
<evidence type="ECO:0000256" key="1">
    <source>
        <dbReference type="SAM" id="MobiDB-lite"/>
    </source>
</evidence>
<dbReference type="EMBL" id="VUNS01000032">
    <property type="protein sequence ID" value="MST99250.1"/>
    <property type="molecule type" value="Genomic_DNA"/>
</dbReference>
<organism evidence="2 3">
    <name type="scientific">Victivallis lenta</name>
    <dbReference type="NCBI Taxonomy" id="2606640"/>
    <lineage>
        <taxon>Bacteria</taxon>
        <taxon>Pseudomonadati</taxon>
        <taxon>Lentisphaerota</taxon>
        <taxon>Lentisphaeria</taxon>
        <taxon>Victivallales</taxon>
        <taxon>Victivallaceae</taxon>
        <taxon>Victivallis</taxon>
    </lineage>
</organism>
<feature type="compositionally biased region" description="Low complexity" evidence="1">
    <location>
        <begin position="102"/>
        <end position="111"/>
    </location>
</feature>
<sequence>MKLSPSAEKECSGFFSETERLRYAGNARQRFREVFPAVFLAPLLTDLAPLFTLDFTAEAAFFTLPFTAFISERAFLSARLISFLTSAVSGVFFSADFTSPFFPSSSSSAPSSSPPPSSSSLSSSPSSSSSSSSSSPSPSSPSPSTPPFQPFLSS</sequence>
<reference evidence="2 3" key="1">
    <citation type="submission" date="2019-08" db="EMBL/GenBank/DDBJ databases">
        <title>In-depth cultivation of the pig gut microbiome towards novel bacterial diversity and tailored functional studies.</title>
        <authorList>
            <person name="Wylensek D."/>
            <person name="Hitch T.C.A."/>
            <person name="Clavel T."/>
        </authorList>
    </citation>
    <scope>NUCLEOTIDE SEQUENCE [LARGE SCALE GENOMIC DNA]</scope>
    <source>
        <strain evidence="2 3">BBE-744-WT-12</strain>
    </source>
</reference>
<feature type="compositionally biased region" description="Pro residues" evidence="1">
    <location>
        <begin position="138"/>
        <end position="154"/>
    </location>
</feature>
<feature type="region of interest" description="Disordered" evidence="1">
    <location>
        <begin position="102"/>
        <end position="154"/>
    </location>
</feature>
<dbReference type="Proteomes" id="UP000435649">
    <property type="component" value="Unassembled WGS sequence"/>
</dbReference>